<protein>
    <submittedName>
        <fullName evidence="7">Integral membrane protein</fullName>
    </submittedName>
</protein>
<dbReference type="InterPro" id="IPR006214">
    <property type="entry name" value="Bax_inhibitor_1-related"/>
</dbReference>
<dbReference type="PATRIC" id="fig|1620.3.peg.643"/>
<dbReference type="GO" id="GO:0016020">
    <property type="term" value="C:membrane"/>
    <property type="evidence" value="ECO:0007669"/>
    <property type="project" value="UniProtKB-SubCell"/>
</dbReference>
<comment type="subcellular location">
    <subcellularLocation>
        <location evidence="1">Membrane</location>
        <topology evidence="1">Multi-pass membrane protein</topology>
    </subcellularLocation>
</comment>
<name>A0A0R2JIJ5_9LACO</name>
<gene>
    <name evidence="7" type="ORF">IV67_GL000635</name>
</gene>
<feature type="transmembrane region" description="Helical" evidence="6">
    <location>
        <begin position="27"/>
        <end position="47"/>
    </location>
</feature>
<dbReference type="RefSeq" id="WP_057788081.1">
    <property type="nucleotide sequence ID" value="NZ_JQCD01000024.1"/>
</dbReference>
<evidence type="ECO:0000256" key="1">
    <source>
        <dbReference type="ARBA" id="ARBA00004141"/>
    </source>
</evidence>
<proteinExistence type="inferred from homology"/>
<dbReference type="EMBL" id="JQCD01000024">
    <property type="protein sequence ID" value="KRN77115.1"/>
    <property type="molecule type" value="Genomic_DNA"/>
</dbReference>
<keyword evidence="4 6" id="KW-1133">Transmembrane helix</keyword>
<dbReference type="Proteomes" id="UP000051673">
    <property type="component" value="Unassembled WGS sequence"/>
</dbReference>
<feature type="transmembrane region" description="Helical" evidence="6">
    <location>
        <begin position="167"/>
        <end position="187"/>
    </location>
</feature>
<feature type="transmembrane region" description="Helical" evidence="6">
    <location>
        <begin position="86"/>
        <end position="106"/>
    </location>
</feature>
<accession>A0A0R2JIJ5</accession>
<dbReference type="Pfam" id="PF01027">
    <property type="entry name" value="Bax1-I"/>
    <property type="match status" value="1"/>
</dbReference>
<organism evidence="7 8">
    <name type="scientific">Weissella minor</name>
    <dbReference type="NCBI Taxonomy" id="1620"/>
    <lineage>
        <taxon>Bacteria</taxon>
        <taxon>Bacillati</taxon>
        <taxon>Bacillota</taxon>
        <taxon>Bacilli</taxon>
        <taxon>Lactobacillales</taxon>
        <taxon>Lactobacillaceae</taxon>
        <taxon>Weissella</taxon>
    </lineage>
</organism>
<dbReference type="PANTHER" id="PTHR23291">
    <property type="entry name" value="BAX INHIBITOR-RELATED"/>
    <property type="match status" value="1"/>
</dbReference>
<evidence type="ECO:0000313" key="8">
    <source>
        <dbReference type="Proteomes" id="UP000051673"/>
    </source>
</evidence>
<evidence type="ECO:0000256" key="3">
    <source>
        <dbReference type="ARBA" id="ARBA00022692"/>
    </source>
</evidence>
<evidence type="ECO:0000256" key="6">
    <source>
        <dbReference type="RuleBase" id="RU004379"/>
    </source>
</evidence>
<dbReference type="OrthoDB" id="9793828at2"/>
<keyword evidence="3 6" id="KW-0812">Transmembrane</keyword>
<sequence>MNNYDQSSLSNTEASGLNRFFMKVYQYMAIALLVSFVTAYIGVRFFAQQISAIFNTPMMSLVMFAVMIGFVYLFSKRVYSNPGAAFGMLMGYAVLNGATFAVIGLSFDVATIGMALAGAAALFVGMAFYGFTTKRSLASMRGVLMGALIGLILVGLLQIFFFNNIVYMVTAMVGVVVFALMTAYDMNTLKQMYLEFNQSGAGATAEQGLAVSGALSLYLDFVNLFLYLLQLFTAFGNND</sequence>
<dbReference type="CDD" id="cd10432">
    <property type="entry name" value="BI-1-like_bacterial"/>
    <property type="match status" value="1"/>
</dbReference>
<comment type="similarity">
    <text evidence="2 6">Belongs to the BI1 family.</text>
</comment>
<feature type="transmembrane region" description="Helical" evidence="6">
    <location>
        <begin position="208"/>
        <end position="229"/>
    </location>
</feature>
<dbReference type="STRING" id="1620.IV67_GL000635"/>
<evidence type="ECO:0000256" key="5">
    <source>
        <dbReference type="ARBA" id="ARBA00023136"/>
    </source>
</evidence>
<feature type="transmembrane region" description="Helical" evidence="6">
    <location>
        <begin position="112"/>
        <end position="131"/>
    </location>
</feature>
<feature type="transmembrane region" description="Helical" evidence="6">
    <location>
        <begin position="53"/>
        <end position="74"/>
    </location>
</feature>
<evidence type="ECO:0000256" key="2">
    <source>
        <dbReference type="ARBA" id="ARBA00010350"/>
    </source>
</evidence>
<comment type="caution">
    <text evidence="7">The sequence shown here is derived from an EMBL/GenBank/DDBJ whole genome shotgun (WGS) entry which is preliminary data.</text>
</comment>
<keyword evidence="8" id="KW-1185">Reference proteome</keyword>
<evidence type="ECO:0000313" key="7">
    <source>
        <dbReference type="EMBL" id="KRN77115.1"/>
    </source>
</evidence>
<dbReference type="AlphaFoldDB" id="A0A0R2JIJ5"/>
<reference evidence="7 8" key="1">
    <citation type="journal article" date="2015" name="Genome Announc.">
        <title>Expanding the biotechnology potential of lactobacilli through comparative genomics of 213 strains and associated genera.</title>
        <authorList>
            <person name="Sun Z."/>
            <person name="Harris H.M."/>
            <person name="McCann A."/>
            <person name="Guo C."/>
            <person name="Argimon S."/>
            <person name="Zhang W."/>
            <person name="Yang X."/>
            <person name="Jeffery I.B."/>
            <person name="Cooney J.C."/>
            <person name="Kagawa T.F."/>
            <person name="Liu W."/>
            <person name="Song Y."/>
            <person name="Salvetti E."/>
            <person name="Wrobel A."/>
            <person name="Rasinkangas P."/>
            <person name="Parkhill J."/>
            <person name="Rea M.C."/>
            <person name="O'Sullivan O."/>
            <person name="Ritari J."/>
            <person name="Douillard F.P."/>
            <person name="Paul Ross R."/>
            <person name="Yang R."/>
            <person name="Briner A.E."/>
            <person name="Felis G.E."/>
            <person name="de Vos W.M."/>
            <person name="Barrangou R."/>
            <person name="Klaenhammer T.R."/>
            <person name="Caufield P.W."/>
            <person name="Cui Y."/>
            <person name="Zhang H."/>
            <person name="O'Toole P.W."/>
        </authorList>
    </citation>
    <scope>NUCLEOTIDE SEQUENCE [LARGE SCALE GENOMIC DNA]</scope>
    <source>
        <strain evidence="7 8">DSM 20014</strain>
    </source>
</reference>
<feature type="transmembrane region" description="Helical" evidence="6">
    <location>
        <begin position="143"/>
        <end position="161"/>
    </location>
</feature>
<dbReference type="PANTHER" id="PTHR23291:SF50">
    <property type="entry name" value="PROTEIN LIFEGUARD 4"/>
    <property type="match status" value="1"/>
</dbReference>
<keyword evidence="5 6" id="KW-0472">Membrane</keyword>
<evidence type="ECO:0000256" key="4">
    <source>
        <dbReference type="ARBA" id="ARBA00022989"/>
    </source>
</evidence>